<comment type="caution">
    <text evidence="1">The sequence shown here is derived from an EMBL/GenBank/DDBJ whole genome shotgun (WGS) entry which is preliminary data.</text>
</comment>
<name>A0ACC0V8K2_9HYPO</name>
<sequence>MPGNEWQQDFQATYEKIQHEFLMRNDGDTSAKTFGGELDNGYYPWTPGTSTAFSPMTTTTFDLHNISDQTVIMDDEHVDEVVRRESYMPNSSYLPSSLVPFHGEPTPHLEFCLPMYSEFSPNKNRRVLIDHFCNVLSHLIVLREENGNPFQQLVLPLCHTSPAVMDAVYALASAHLEYRGVETGETSEFFHGRAIQALARLIEQGGGVRKHELLAAIMLIVYYEVLVQKGRSNLVDTHLKGAMTILSNVEYQKDATGDFLERAFRFYDVIAALSLGTAPLSSAPGRGSLSPLPPLDARGAASPLGSVDTLLGMATTLWPIIHRLSNLAGIRDELDTAVSLGQSTKAAVLRTELETTTSAIQVALKQWQPILPPGFYYSAETTTVYRFDSKDQGSSDTTAEHAQLQGVLNNSLAYRHSAFVYLYRTIQNYPRDHPLVQQHAHASLVHCVGTVRSDGPMSALLWPLFVAACEAEQSSGDRDLAQQVFVAIDRRQGMANIERAWCIVQEVWRRADEAELTTLQEEQDGEEDNVKDAEYQGNDQVPRTHESEGVAVVTEKNAAGGVPSKSWHGGQEREVSSERAEKPAASGQLKRKGGDLWRRVSRDMGVTIVFG</sequence>
<keyword evidence="2" id="KW-1185">Reference proteome</keyword>
<dbReference type="EMBL" id="CM047942">
    <property type="protein sequence ID" value="KAI9902102.1"/>
    <property type="molecule type" value="Genomic_DNA"/>
</dbReference>
<gene>
    <name evidence="1" type="ORF">N3K66_003919</name>
</gene>
<proteinExistence type="predicted"/>
<protein>
    <submittedName>
        <fullName evidence="1">Uncharacterized protein</fullName>
    </submittedName>
</protein>
<accession>A0ACC0V8K2</accession>
<dbReference type="Proteomes" id="UP001163324">
    <property type="component" value="Chromosome 3"/>
</dbReference>
<reference evidence="1" key="1">
    <citation type="submission" date="2022-10" db="EMBL/GenBank/DDBJ databases">
        <title>Complete Genome of Trichothecium roseum strain YXFP-22015, a Plant Pathogen Isolated from Citrus.</title>
        <authorList>
            <person name="Wang Y."/>
            <person name="Zhu L."/>
        </authorList>
    </citation>
    <scope>NUCLEOTIDE SEQUENCE</scope>
    <source>
        <strain evidence="1">YXFP-22015</strain>
    </source>
</reference>
<evidence type="ECO:0000313" key="2">
    <source>
        <dbReference type="Proteomes" id="UP001163324"/>
    </source>
</evidence>
<organism evidence="1 2">
    <name type="scientific">Trichothecium roseum</name>
    <dbReference type="NCBI Taxonomy" id="47278"/>
    <lineage>
        <taxon>Eukaryota</taxon>
        <taxon>Fungi</taxon>
        <taxon>Dikarya</taxon>
        <taxon>Ascomycota</taxon>
        <taxon>Pezizomycotina</taxon>
        <taxon>Sordariomycetes</taxon>
        <taxon>Hypocreomycetidae</taxon>
        <taxon>Hypocreales</taxon>
        <taxon>Hypocreales incertae sedis</taxon>
        <taxon>Trichothecium</taxon>
    </lineage>
</organism>
<evidence type="ECO:0000313" key="1">
    <source>
        <dbReference type="EMBL" id="KAI9902102.1"/>
    </source>
</evidence>